<organism evidence="1 2">
    <name type="scientific">Candidatus Eubacterium faecale</name>
    <dbReference type="NCBI Taxonomy" id="2838568"/>
    <lineage>
        <taxon>Bacteria</taxon>
        <taxon>Bacillati</taxon>
        <taxon>Bacillota</taxon>
        <taxon>Clostridia</taxon>
        <taxon>Eubacteriales</taxon>
        <taxon>Eubacteriaceae</taxon>
        <taxon>Eubacterium</taxon>
    </lineage>
</organism>
<evidence type="ECO:0000313" key="2">
    <source>
        <dbReference type="Proteomes" id="UP000823877"/>
    </source>
</evidence>
<reference evidence="1" key="2">
    <citation type="submission" date="2021-04" db="EMBL/GenBank/DDBJ databases">
        <authorList>
            <person name="Gilroy R."/>
        </authorList>
    </citation>
    <scope>NUCLEOTIDE SEQUENCE</scope>
    <source>
        <strain evidence="1">CHK188-16595</strain>
    </source>
</reference>
<dbReference type="AlphaFoldDB" id="A0A9D2MIT2"/>
<evidence type="ECO:0008006" key="3">
    <source>
        <dbReference type="Google" id="ProtNLM"/>
    </source>
</evidence>
<proteinExistence type="predicted"/>
<sequence>MALPNPDNEDGSMCTDYDVEVGIYLFDYDGRNAWGYDSATAGAEITDIHHLNKDDLSSGDDGMFAIAVTIKNVDQIGGGYMVGWTYDTSKVLPAYYRTNSSINAGTEYGQNAVLVTCDEYSENGEALMDGGSNAALIRQEGTIMIATGSCRDYAPIQQTDLSWGDDPENCTYDGYIVNVFGFQLVNPDEEIDITEVFQPVGTTTYSQIETVPSNFDKYLYMYDSVFPAGVNAGKKVQDLGYTTYTLPQWGITGPEAPQPEEVTYTYTFADLHTEQVTAPAGEAPQAPANTADSACVSNSDGTHTYNKYSWPAWEDGTTEYTEIATPTTEACDMQETTPATPPVHEDGQLIDGTSAVMTCSKCGYQTGGETIPAGEHDYQLSEELSTAATCVAKGENVYVCSVCGDTMTEETEIDPNNHANVVTDAAVAATCTATGLTEGSHCEACSTVIVEQEEIPALGHDYQITETTGATCVTAGKVTYTCSRCDDTYTEEGALDPNNHEGDVALDPETVKEATRGEDGYTGDTVCSACGAVVTPGEVIPALGVMITVEQNELGSTTLNSAPTTGEAQKVPYEEEYTLVATPAEAAEFVGWSVNGKLISTDATYTTAAYADLTYVPVFAEQTDDFTVTFVDQFNMVLDTVTSSELASLEAMPETYDYLGYTFANWSMSLEEVKALEANAVVTAYYAKDAELTYTVSAPGCVITVGDSTYNDTAEVGFDQAVTVAPAEGTATAWTVNGNNAAYGAEYTFYVTSDVEVAFTSGEVTAVPTVAAVDVTPTESGEVRFLATRNVPAGYTVLESGFVYGKDFAAPETDLVLENATTGSCYLYKNSNTAGDGQFALTFGITAQTGVAYARAYVIAADAEGNAAVYYADVQSYDYDA</sequence>
<dbReference type="EMBL" id="DWXN01000010">
    <property type="protein sequence ID" value="HJB74885.1"/>
    <property type="molecule type" value="Genomic_DNA"/>
</dbReference>
<protein>
    <recommendedName>
        <fullName evidence="3">Bacterial repeat domain-containing protein</fullName>
    </recommendedName>
</protein>
<name>A0A9D2MIT2_9FIRM</name>
<evidence type="ECO:0000313" key="1">
    <source>
        <dbReference type="EMBL" id="HJB74885.1"/>
    </source>
</evidence>
<comment type="caution">
    <text evidence="1">The sequence shown here is derived from an EMBL/GenBank/DDBJ whole genome shotgun (WGS) entry which is preliminary data.</text>
</comment>
<accession>A0A9D2MIT2</accession>
<reference evidence="1" key="1">
    <citation type="journal article" date="2021" name="PeerJ">
        <title>Extensive microbial diversity within the chicken gut microbiome revealed by metagenomics and culture.</title>
        <authorList>
            <person name="Gilroy R."/>
            <person name="Ravi A."/>
            <person name="Getino M."/>
            <person name="Pursley I."/>
            <person name="Horton D.L."/>
            <person name="Alikhan N.F."/>
            <person name="Baker D."/>
            <person name="Gharbi K."/>
            <person name="Hall N."/>
            <person name="Watson M."/>
            <person name="Adriaenssens E.M."/>
            <person name="Foster-Nyarko E."/>
            <person name="Jarju S."/>
            <person name="Secka A."/>
            <person name="Antonio M."/>
            <person name="Oren A."/>
            <person name="Chaudhuri R.R."/>
            <person name="La Ragione R."/>
            <person name="Hildebrand F."/>
            <person name="Pallen M.J."/>
        </authorList>
    </citation>
    <scope>NUCLEOTIDE SEQUENCE</scope>
    <source>
        <strain evidence="1">CHK188-16595</strain>
    </source>
</reference>
<dbReference type="Proteomes" id="UP000823877">
    <property type="component" value="Unassembled WGS sequence"/>
</dbReference>
<gene>
    <name evidence="1" type="ORF">IAA37_04330</name>
</gene>